<proteinExistence type="predicted"/>
<gene>
    <name evidence="2" type="ORF">RNC47_32805</name>
</gene>
<name>A0ABU2LZS6_9ACTN</name>
<sequence length="262" mass="26769">MVRREPGKTLVRALLAAFVGLALGGAPAAAAAAGAPPSGCVPAISLDDAAGAERLLARVDALEAAGVGRAEIDAALADEACLVRVSAATEVPPTSALVVSTPDVYRIATVNGRDRWVAMTDWAFQSLPAYPMTGRQAVTTWFDSAVTPILQVVHHSGTTDEYPNTSSEAAAAVNAFGVGFLITPAKSATDMNVATGRSALVFEGAGGSCKTLTARGAFAHTWYGTDINAMSIAATGPTFGWTDTLYRALNVSQPATVSNVCG</sequence>
<evidence type="ECO:0000256" key="1">
    <source>
        <dbReference type="SAM" id="SignalP"/>
    </source>
</evidence>
<reference evidence="3" key="1">
    <citation type="submission" date="2023-07" db="EMBL/GenBank/DDBJ databases">
        <title>30 novel species of actinomycetes from the DSMZ collection.</title>
        <authorList>
            <person name="Nouioui I."/>
        </authorList>
    </citation>
    <scope>NUCLEOTIDE SEQUENCE [LARGE SCALE GENOMIC DNA]</scope>
    <source>
        <strain evidence="3">DSM 44918</strain>
    </source>
</reference>
<keyword evidence="1" id="KW-0732">Signal</keyword>
<evidence type="ECO:0008006" key="4">
    <source>
        <dbReference type="Google" id="ProtNLM"/>
    </source>
</evidence>
<feature type="signal peptide" evidence="1">
    <location>
        <begin position="1"/>
        <end position="28"/>
    </location>
</feature>
<keyword evidence="3" id="KW-1185">Reference proteome</keyword>
<evidence type="ECO:0000313" key="2">
    <source>
        <dbReference type="EMBL" id="MDT0323100.1"/>
    </source>
</evidence>
<feature type="chain" id="PRO_5046785605" description="Lipoprotein" evidence="1">
    <location>
        <begin position="29"/>
        <end position="262"/>
    </location>
</feature>
<organism evidence="2 3">
    <name type="scientific">Streptomyces millisiae</name>
    <dbReference type="NCBI Taxonomy" id="3075542"/>
    <lineage>
        <taxon>Bacteria</taxon>
        <taxon>Bacillati</taxon>
        <taxon>Actinomycetota</taxon>
        <taxon>Actinomycetes</taxon>
        <taxon>Kitasatosporales</taxon>
        <taxon>Streptomycetaceae</taxon>
        <taxon>Streptomyces</taxon>
    </lineage>
</organism>
<protein>
    <recommendedName>
        <fullName evidence="4">Lipoprotein</fullName>
    </recommendedName>
</protein>
<dbReference type="EMBL" id="JAVREM010000086">
    <property type="protein sequence ID" value="MDT0323100.1"/>
    <property type="molecule type" value="Genomic_DNA"/>
</dbReference>
<accession>A0ABU2LZS6</accession>
<dbReference type="RefSeq" id="WP_311604140.1">
    <property type="nucleotide sequence ID" value="NZ_JAVREM010000086.1"/>
</dbReference>
<comment type="caution">
    <text evidence="2">The sequence shown here is derived from an EMBL/GenBank/DDBJ whole genome shotgun (WGS) entry which is preliminary data.</text>
</comment>
<evidence type="ECO:0000313" key="3">
    <source>
        <dbReference type="Proteomes" id="UP001183420"/>
    </source>
</evidence>
<dbReference type="Proteomes" id="UP001183420">
    <property type="component" value="Unassembled WGS sequence"/>
</dbReference>